<feature type="compositionally biased region" description="Low complexity" evidence="1">
    <location>
        <begin position="60"/>
        <end position="70"/>
    </location>
</feature>
<dbReference type="Proteomes" id="UP001155034">
    <property type="component" value="Unassembled WGS sequence"/>
</dbReference>
<dbReference type="SUPFAM" id="SSF47598">
    <property type="entry name" value="Ribbon-helix-helix"/>
    <property type="match status" value="1"/>
</dbReference>
<dbReference type="GeneID" id="83728491"/>
<evidence type="ECO:0000313" key="6">
    <source>
        <dbReference type="Proteomes" id="UP001155040"/>
    </source>
</evidence>
<dbReference type="EMBL" id="JANTZM010000004">
    <property type="protein sequence ID" value="MCS4157202.1"/>
    <property type="molecule type" value="Genomic_DNA"/>
</dbReference>
<dbReference type="RefSeq" id="WP_011404326.1">
    <property type="nucleotide sequence ID" value="NZ_CALTSD010000041.1"/>
</dbReference>
<accession>A0A840ELF2</accession>
<dbReference type="GO" id="GO:0006355">
    <property type="term" value="P:regulation of DNA-templated transcription"/>
    <property type="evidence" value="ECO:0007669"/>
    <property type="project" value="InterPro"/>
</dbReference>
<gene>
    <name evidence="2" type="ORF">GGP71_000792</name>
    <name evidence="3" type="ORF">GGP82_002039</name>
    <name evidence="5" type="ORF">GGP99_001156</name>
    <name evidence="4" type="ORF">GGQ01_002593</name>
</gene>
<feature type="region of interest" description="Disordered" evidence="1">
    <location>
        <begin position="41"/>
        <end position="86"/>
    </location>
</feature>
<proteinExistence type="predicted"/>
<dbReference type="EMBL" id="JANUAU010000002">
    <property type="protein sequence ID" value="MCS3676885.1"/>
    <property type="molecule type" value="Genomic_DNA"/>
</dbReference>
<name>A0A840ELF2_9BACT</name>
<protein>
    <submittedName>
        <fullName evidence="4">Uncharacterized protein</fullName>
    </submittedName>
</protein>
<evidence type="ECO:0000256" key="1">
    <source>
        <dbReference type="SAM" id="MobiDB-lite"/>
    </source>
</evidence>
<reference evidence="4" key="1">
    <citation type="submission" date="2022-08" db="EMBL/GenBank/DDBJ databases">
        <title>Genomic Encyclopedia of Type Strains, Phase V (KMG-V): Genome sequencing to study the core and pangenomes of soil and plant-associated prokaryotes.</title>
        <authorList>
            <person name="Whitman W."/>
        </authorList>
    </citation>
    <scope>NUCLEOTIDE SEQUENCE</scope>
    <source>
        <strain evidence="2">0</strain>
        <strain evidence="3">SP2016B</strain>
        <strain evidence="5">SP3002</strain>
        <strain evidence="4">SP3012</strain>
    </source>
</reference>
<dbReference type="OMA" id="FHDNGKS"/>
<evidence type="ECO:0000313" key="3">
    <source>
        <dbReference type="EMBL" id="MCS3865481.1"/>
    </source>
</evidence>
<dbReference type="Proteomes" id="UP001155110">
    <property type="component" value="Unassembled WGS sequence"/>
</dbReference>
<organism evidence="4 6">
    <name type="scientific">Salinibacter ruber</name>
    <dbReference type="NCBI Taxonomy" id="146919"/>
    <lineage>
        <taxon>Bacteria</taxon>
        <taxon>Pseudomonadati</taxon>
        <taxon>Rhodothermota</taxon>
        <taxon>Rhodothermia</taxon>
        <taxon>Rhodothermales</taxon>
        <taxon>Salinibacteraceae</taxon>
        <taxon>Salinibacter</taxon>
    </lineage>
</organism>
<dbReference type="EMBL" id="JANTYZ010000005">
    <property type="protein sequence ID" value="MCS3865481.1"/>
    <property type="molecule type" value="Genomic_DNA"/>
</dbReference>
<evidence type="ECO:0000313" key="5">
    <source>
        <dbReference type="EMBL" id="MCS4157202.1"/>
    </source>
</evidence>
<dbReference type="InterPro" id="IPR045944">
    <property type="entry name" value="DUF6364"/>
</dbReference>
<comment type="caution">
    <text evidence="4">The sequence shown here is derived from an EMBL/GenBank/DDBJ whole genome shotgun (WGS) entry which is preliminary data.</text>
</comment>
<evidence type="ECO:0000313" key="4">
    <source>
        <dbReference type="EMBL" id="MCS4037510.1"/>
    </source>
</evidence>
<sequence>MSKKLTLRLDEDVIERAKAYAAERDTSVSRLVESYFDELTGREEGEQGNDLVPESLGPFTSRLARRTSTSETEETDYYEYLQEKHK</sequence>
<dbReference type="AlphaFoldDB" id="A0A840ELF2"/>
<dbReference type="InterPro" id="IPR010985">
    <property type="entry name" value="Ribbon_hlx_hlx"/>
</dbReference>
<dbReference type="EMBL" id="JANUBF010000020">
    <property type="protein sequence ID" value="MCS4037510.1"/>
    <property type="molecule type" value="Genomic_DNA"/>
</dbReference>
<evidence type="ECO:0000313" key="2">
    <source>
        <dbReference type="EMBL" id="MCS3676885.1"/>
    </source>
</evidence>
<dbReference type="Proteomes" id="UP001155040">
    <property type="component" value="Unassembled WGS sequence"/>
</dbReference>
<dbReference type="Pfam" id="PF19891">
    <property type="entry name" value="DUF6364"/>
    <property type="match status" value="1"/>
</dbReference>
<dbReference type="Proteomes" id="UP001155027">
    <property type="component" value="Unassembled WGS sequence"/>
</dbReference>